<keyword evidence="5" id="KW-1185">Reference proteome</keyword>
<comment type="caution">
    <text evidence="4">The sequence shown here is derived from an EMBL/GenBank/DDBJ whole genome shotgun (WGS) entry which is preliminary data.</text>
</comment>
<dbReference type="Pfam" id="PF00497">
    <property type="entry name" value="SBP_bac_3"/>
    <property type="match status" value="1"/>
</dbReference>
<proteinExistence type="predicted"/>
<dbReference type="InterPro" id="IPR001638">
    <property type="entry name" value="Solute-binding_3/MltF_N"/>
</dbReference>
<reference evidence="4 5" key="1">
    <citation type="submission" date="2017-02" db="EMBL/GenBank/DDBJ databases">
        <title>Paraburkholderia sophoroidis sp. nov. and Paraburkholderia steynii sp. nov. rhizobial symbionts of the fynbos legume Hypocalyptus sophoroides.</title>
        <authorList>
            <person name="Steenkamp E.T."/>
            <person name="Beukes C.W."/>
            <person name="Van Zyl E."/>
            <person name="Avontuur J."/>
            <person name="Chan W.Y."/>
            <person name="Hassen A."/>
            <person name="Palmer M."/>
            <person name="Mthombeni L."/>
            <person name="Phalane F."/>
            <person name="Sereme K."/>
            <person name="Venter S.N."/>
        </authorList>
    </citation>
    <scope>NUCLEOTIDE SEQUENCE [LARGE SCALE GENOMIC DNA]</scope>
    <source>
        <strain evidence="4 5">HC1.1ba</strain>
    </source>
</reference>
<feature type="chain" id="PRO_5020794926" evidence="2">
    <location>
        <begin position="33"/>
        <end position="283"/>
    </location>
</feature>
<evidence type="ECO:0000259" key="3">
    <source>
        <dbReference type="SMART" id="SM00062"/>
    </source>
</evidence>
<dbReference type="Proteomes" id="UP000294200">
    <property type="component" value="Unassembled WGS sequence"/>
</dbReference>
<evidence type="ECO:0000313" key="5">
    <source>
        <dbReference type="Proteomes" id="UP000294200"/>
    </source>
</evidence>
<dbReference type="AlphaFoldDB" id="A0A4V2NFZ0"/>
<feature type="domain" description="Solute-binding protein family 3/N-terminal" evidence="3">
    <location>
        <begin position="40"/>
        <end position="269"/>
    </location>
</feature>
<evidence type="ECO:0000313" key="4">
    <source>
        <dbReference type="EMBL" id="TCG02948.1"/>
    </source>
</evidence>
<organism evidence="4 5">
    <name type="scientific">Paraburkholderia steynii</name>
    <dbReference type="NCBI Taxonomy" id="1245441"/>
    <lineage>
        <taxon>Bacteria</taxon>
        <taxon>Pseudomonadati</taxon>
        <taxon>Pseudomonadota</taxon>
        <taxon>Betaproteobacteria</taxon>
        <taxon>Burkholderiales</taxon>
        <taxon>Burkholderiaceae</taxon>
        <taxon>Paraburkholderia</taxon>
    </lineage>
</organism>
<evidence type="ECO:0000256" key="2">
    <source>
        <dbReference type="SAM" id="SignalP"/>
    </source>
</evidence>
<dbReference type="PROSITE" id="PS51257">
    <property type="entry name" value="PROKAR_LIPOPROTEIN"/>
    <property type="match status" value="1"/>
</dbReference>
<accession>A0A4V2NFZ0</accession>
<evidence type="ECO:0000256" key="1">
    <source>
        <dbReference type="ARBA" id="ARBA00022729"/>
    </source>
</evidence>
<name>A0A4V2NFZ0_9BURK</name>
<dbReference type="EMBL" id="MWML01000603">
    <property type="protein sequence ID" value="TCG02948.1"/>
    <property type="molecule type" value="Genomic_DNA"/>
</dbReference>
<dbReference type="Gene3D" id="3.40.190.10">
    <property type="entry name" value="Periplasmic binding protein-like II"/>
    <property type="match status" value="2"/>
</dbReference>
<keyword evidence="1 2" id="KW-0732">Signal</keyword>
<dbReference type="SUPFAM" id="SSF53850">
    <property type="entry name" value="Periplasmic binding protein-like II"/>
    <property type="match status" value="1"/>
</dbReference>
<dbReference type="SMART" id="SM00062">
    <property type="entry name" value="PBPb"/>
    <property type="match status" value="1"/>
</dbReference>
<gene>
    <name evidence="4" type="ORF">BZM27_52080</name>
</gene>
<dbReference type="PANTHER" id="PTHR35936">
    <property type="entry name" value="MEMBRANE-BOUND LYTIC MUREIN TRANSGLYCOSYLASE F"/>
    <property type="match status" value="1"/>
</dbReference>
<sequence>MESSMKNRSSAGLLKLAAFAAASALACGAANATATLTPGVLSVGSDMTLPPHTYLDHGKPAGFDPEFVGKVASYMNDTTKFVDTRFANLILGVTGGRYDIVASALYVTPERTKVVDFVPYFMTGGSIMVSSTGGLNPRTVGDLCGKRIGSIKGAAWIKYINAASDKACVAQGKRAVQVREYDTSAETAQAILSQGIDAQYEDVSIAGLIVDKSGGRLKITSNGPLDPVVCGLAMKKGNTELKSQIESAIAQMKAKGEYQALLKKYNVAAPTEAEIAKAMGTAQ</sequence>
<dbReference type="PANTHER" id="PTHR35936:SF17">
    <property type="entry name" value="ARGININE-BINDING EXTRACELLULAR PROTEIN ARTP"/>
    <property type="match status" value="1"/>
</dbReference>
<feature type="signal peptide" evidence="2">
    <location>
        <begin position="1"/>
        <end position="32"/>
    </location>
</feature>
<protein>
    <submittedName>
        <fullName evidence="4">Amino acid ABC transporter substrate-binding protein</fullName>
    </submittedName>
</protein>